<comment type="caution">
    <text evidence="11">The sequence shown here is derived from an EMBL/GenBank/DDBJ whole genome shotgun (WGS) entry which is preliminary data.</text>
</comment>
<accession>A0A9D1W5U5</accession>
<dbReference type="PANTHER" id="PTHR21581:SF33">
    <property type="entry name" value="D-ALANYL-D-ALANINE CARBOXYPEPTIDASE DACB"/>
    <property type="match status" value="1"/>
</dbReference>
<dbReference type="PANTHER" id="PTHR21581">
    <property type="entry name" value="D-ALANYL-D-ALANINE CARBOXYPEPTIDASE"/>
    <property type="match status" value="1"/>
</dbReference>
<feature type="active site" description="Proton acceptor" evidence="7">
    <location>
        <position position="108"/>
    </location>
</feature>
<dbReference type="Gene3D" id="3.40.710.10">
    <property type="entry name" value="DD-peptidase/beta-lactamase superfamily"/>
    <property type="match status" value="1"/>
</dbReference>
<proteinExistence type="inferred from homology"/>
<protein>
    <submittedName>
        <fullName evidence="11">Serine hydrolase</fullName>
    </submittedName>
</protein>
<reference evidence="11" key="1">
    <citation type="journal article" date="2021" name="PeerJ">
        <title>Extensive microbial diversity within the chicken gut microbiome revealed by metagenomics and culture.</title>
        <authorList>
            <person name="Gilroy R."/>
            <person name="Ravi A."/>
            <person name="Getino M."/>
            <person name="Pursley I."/>
            <person name="Horton D.L."/>
            <person name="Alikhan N.F."/>
            <person name="Baker D."/>
            <person name="Gharbi K."/>
            <person name="Hall N."/>
            <person name="Watson M."/>
            <person name="Adriaenssens E.M."/>
            <person name="Foster-Nyarko E."/>
            <person name="Jarju S."/>
            <person name="Secka A."/>
            <person name="Antonio M."/>
            <person name="Oren A."/>
            <person name="Chaudhuri R.R."/>
            <person name="La Ragione R."/>
            <person name="Hildebrand F."/>
            <person name="Pallen M.J."/>
        </authorList>
    </citation>
    <scope>NUCLEOTIDE SEQUENCE</scope>
    <source>
        <strain evidence="11">ChiGjej4B4-12881</strain>
    </source>
</reference>
<reference evidence="11" key="2">
    <citation type="submission" date="2021-04" db="EMBL/GenBank/DDBJ databases">
        <authorList>
            <person name="Gilroy R."/>
        </authorList>
    </citation>
    <scope>NUCLEOTIDE SEQUENCE</scope>
    <source>
        <strain evidence="11">ChiGjej4B4-12881</strain>
    </source>
</reference>
<dbReference type="Proteomes" id="UP000886780">
    <property type="component" value="Unassembled WGS sequence"/>
</dbReference>
<evidence type="ECO:0000256" key="5">
    <source>
        <dbReference type="ARBA" id="ARBA00022984"/>
    </source>
</evidence>
<organism evidence="11 12">
    <name type="scientific">Candidatus Lachnoclostridium stercoripullorum</name>
    <dbReference type="NCBI Taxonomy" id="2838635"/>
    <lineage>
        <taxon>Bacteria</taxon>
        <taxon>Bacillati</taxon>
        <taxon>Bacillota</taxon>
        <taxon>Clostridia</taxon>
        <taxon>Lachnospirales</taxon>
        <taxon>Lachnospiraceae</taxon>
    </lineage>
</organism>
<dbReference type="AlphaFoldDB" id="A0A9D1W5U5"/>
<dbReference type="InterPro" id="IPR001967">
    <property type="entry name" value="Peptidase_S11_N"/>
</dbReference>
<evidence type="ECO:0000256" key="8">
    <source>
        <dbReference type="PIRSR" id="PIRSR618044-2"/>
    </source>
</evidence>
<sequence length="327" mass="34939">MERSLQVIRPARRAWLSAAAALFAALLLAGCGSEVKESPYQLSERSFLGGEGQGIHFFAEDLCVPDGSGAYEDEAVTAESAALFSLSDGTVPYYKNMYERMNPASITKVMTALVAIRHGNLSDLVTVTEDAVITESGASLCNIHPGDRLTLEQLLYGLMLPSGNDAGAAIAVHISGSIPAFAELMNEEAAALGATGTHFTNPHGLTDEDHYTTAYDLYLILNEALKEPEFRTIAGTSSYYAEYVDSAGETVSQTWKMGNQYLTGEREAPEGVTVTAGKTGTTQAAGYCLIVSSETDAGDEYISVVLKADSRPALYDNMTNLMNKIVN</sequence>
<evidence type="ECO:0000259" key="10">
    <source>
        <dbReference type="Pfam" id="PF00768"/>
    </source>
</evidence>
<dbReference type="GO" id="GO:0009252">
    <property type="term" value="P:peptidoglycan biosynthetic process"/>
    <property type="evidence" value="ECO:0007669"/>
    <property type="project" value="UniProtKB-KW"/>
</dbReference>
<evidence type="ECO:0000313" key="11">
    <source>
        <dbReference type="EMBL" id="HIX52768.1"/>
    </source>
</evidence>
<keyword evidence="3 11" id="KW-0378">Hydrolase</keyword>
<keyword evidence="2" id="KW-0732">Signal</keyword>
<evidence type="ECO:0000256" key="3">
    <source>
        <dbReference type="ARBA" id="ARBA00022801"/>
    </source>
</evidence>
<dbReference type="EMBL" id="DXEU01000147">
    <property type="protein sequence ID" value="HIX52768.1"/>
    <property type="molecule type" value="Genomic_DNA"/>
</dbReference>
<dbReference type="InterPro" id="IPR018044">
    <property type="entry name" value="Peptidase_S11"/>
</dbReference>
<dbReference type="GO" id="GO:0006508">
    <property type="term" value="P:proteolysis"/>
    <property type="evidence" value="ECO:0007669"/>
    <property type="project" value="InterPro"/>
</dbReference>
<feature type="active site" evidence="7">
    <location>
        <position position="162"/>
    </location>
</feature>
<evidence type="ECO:0000256" key="4">
    <source>
        <dbReference type="ARBA" id="ARBA00022960"/>
    </source>
</evidence>
<dbReference type="SUPFAM" id="SSF56601">
    <property type="entry name" value="beta-lactamase/transpeptidase-like"/>
    <property type="match status" value="1"/>
</dbReference>
<dbReference type="GO" id="GO:0009002">
    <property type="term" value="F:serine-type D-Ala-D-Ala carboxypeptidase activity"/>
    <property type="evidence" value="ECO:0007669"/>
    <property type="project" value="InterPro"/>
</dbReference>
<dbReference type="PRINTS" id="PR00725">
    <property type="entry name" value="DADACBPTASE1"/>
</dbReference>
<dbReference type="GO" id="GO:0071555">
    <property type="term" value="P:cell wall organization"/>
    <property type="evidence" value="ECO:0007669"/>
    <property type="project" value="UniProtKB-KW"/>
</dbReference>
<evidence type="ECO:0000256" key="9">
    <source>
        <dbReference type="RuleBase" id="RU004016"/>
    </source>
</evidence>
<dbReference type="InterPro" id="IPR012338">
    <property type="entry name" value="Beta-lactam/transpept-like"/>
</dbReference>
<feature type="binding site" evidence="8">
    <location>
        <position position="278"/>
    </location>
    <ligand>
        <name>substrate</name>
    </ligand>
</feature>
<gene>
    <name evidence="11" type="ORF">IAA28_08175</name>
</gene>
<feature type="active site" description="Acyl-ester intermediate" evidence="7">
    <location>
        <position position="105"/>
    </location>
</feature>
<evidence type="ECO:0000256" key="7">
    <source>
        <dbReference type="PIRSR" id="PIRSR618044-1"/>
    </source>
</evidence>
<name>A0A9D1W5U5_9FIRM</name>
<dbReference type="PROSITE" id="PS51257">
    <property type="entry name" value="PROKAR_LIPOPROTEIN"/>
    <property type="match status" value="1"/>
</dbReference>
<dbReference type="Pfam" id="PF00768">
    <property type="entry name" value="Peptidase_S11"/>
    <property type="match status" value="1"/>
</dbReference>
<evidence type="ECO:0000256" key="6">
    <source>
        <dbReference type="ARBA" id="ARBA00023316"/>
    </source>
</evidence>
<keyword evidence="4" id="KW-0133">Cell shape</keyword>
<keyword evidence="6" id="KW-0961">Cell wall biogenesis/degradation</keyword>
<evidence type="ECO:0000256" key="2">
    <source>
        <dbReference type="ARBA" id="ARBA00022729"/>
    </source>
</evidence>
<comment type="similarity">
    <text evidence="1 9">Belongs to the peptidase S11 family.</text>
</comment>
<evidence type="ECO:0000313" key="12">
    <source>
        <dbReference type="Proteomes" id="UP000886780"/>
    </source>
</evidence>
<feature type="domain" description="Peptidase S11 D-alanyl-D-alanine carboxypeptidase A N-terminal" evidence="10">
    <location>
        <begin position="73"/>
        <end position="309"/>
    </location>
</feature>
<dbReference type="GO" id="GO:0008360">
    <property type="term" value="P:regulation of cell shape"/>
    <property type="evidence" value="ECO:0007669"/>
    <property type="project" value="UniProtKB-KW"/>
</dbReference>
<keyword evidence="5" id="KW-0573">Peptidoglycan synthesis</keyword>
<evidence type="ECO:0000256" key="1">
    <source>
        <dbReference type="ARBA" id="ARBA00007164"/>
    </source>
</evidence>